<keyword evidence="2" id="KW-1185">Reference proteome</keyword>
<accession>A0A1E3IL78</accession>
<dbReference type="EMBL" id="AWGH01000023">
    <property type="protein sequence ID" value="ODN89195.1"/>
    <property type="molecule type" value="Genomic_DNA"/>
</dbReference>
<evidence type="ECO:0000313" key="1">
    <source>
        <dbReference type="EMBL" id="ODN89195.1"/>
    </source>
</evidence>
<dbReference type="OrthoDB" id="2590784at2759"/>
<proteinExistence type="predicted"/>
<reference evidence="1 2" key="1">
    <citation type="submission" date="2016-06" db="EMBL/GenBank/DDBJ databases">
        <title>Evolution of pathogenesis and genome organization in the Tremellales.</title>
        <authorList>
            <person name="Cuomo C."/>
            <person name="Litvintseva A."/>
            <person name="Heitman J."/>
            <person name="Chen Y."/>
            <person name="Sun S."/>
            <person name="Springer D."/>
            <person name="Dromer F."/>
            <person name="Young S."/>
            <person name="Zeng Q."/>
            <person name="Chapman S."/>
            <person name="Gujja S."/>
            <person name="Saif S."/>
            <person name="Birren B."/>
        </authorList>
    </citation>
    <scope>NUCLEOTIDE SEQUENCE [LARGE SCALE GENOMIC DNA]</scope>
    <source>
        <strain evidence="1 2">CBS 7118</strain>
    </source>
</reference>
<gene>
    <name evidence="1" type="ORF">L198_06518</name>
</gene>
<organism evidence="1 2">
    <name type="scientific">Cryptococcus wingfieldii CBS 7118</name>
    <dbReference type="NCBI Taxonomy" id="1295528"/>
    <lineage>
        <taxon>Eukaryota</taxon>
        <taxon>Fungi</taxon>
        <taxon>Dikarya</taxon>
        <taxon>Basidiomycota</taxon>
        <taxon>Agaricomycotina</taxon>
        <taxon>Tremellomycetes</taxon>
        <taxon>Tremellales</taxon>
        <taxon>Cryptococcaceae</taxon>
        <taxon>Cryptococcus</taxon>
    </lineage>
</organism>
<dbReference type="RefSeq" id="XP_019029480.1">
    <property type="nucleotide sequence ID" value="XM_019178573.1"/>
</dbReference>
<dbReference type="GeneID" id="30195730"/>
<evidence type="ECO:0000313" key="2">
    <source>
        <dbReference type="Proteomes" id="UP000094819"/>
    </source>
</evidence>
<protein>
    <submittedName>
        <fullName evidence="1">Uncharacterized protein</fullName>
    </submittedName>
</protein>
<dbReference type="Proteomes" id="UP000094819">
    <property type="component" value="Unassembled WGS sequence"/>
</dbReference>
<comment type="caution">
    <text evidence="1">The sequence shown here is derived from an EMBL/GenBank/DDBJ whole genome shotgun (WGS) entry which is preliminary data.</text>
</comment>
<sequence length="180" mass="19635">MAPAPKRKRGDGDVGDKTNHTLDELLALDKTELAQLALSLQTKLEQALAPPPTAAEVASAAGWSDEKIKAAAERTREICEAGIRKQMKWQPSCKKGSAKWAYEGSVAHPDVFYTAFALEKPEGKKKAWKLKTLTVSELQNFTGPIEASIRYGSLQLTGETVRVSWNADDLTYKLAGSYGL</sequence>
<name>A0A1E3IL78_9TREE</name>
<dbReference type="AlphaFoldDB" id="A0A1E3IL78"/>